<evidence type="ECO:0000313" key="3">
    <source>
        <dbReference type="Proteomes" id="UP001213799"/>
    </source>
</evidence>
<accession>A0AAD6GVL8</accession>
<keyword evidence="1" id="KW-0812">Transmembrane</keyword>
<dbReference type="AlphaFoldDB" id="A0AAD6GVL8"/>
<reference evidence="2" key="2">
    <citation type="submission" date="2023-01" db="EMBL/GenBank/DDBJ databases">
        <authorList>
            <person name="Petersen C."/>
        </authorList>
    </citation>
    <scope>NUCLEOTIDE SEQUENCE</scope>
    <source>
        <strain evidence="2">IBT 12815</strain>
    </source>
</reference>
<comment type="caution">
    <text evidence="2">The sequence shown here is derived from an EMBL/GenBank/DDBJ whole genome shotgun (WGS) entry which is preliminary data.</text>
</comment>
<dbReference type="Proteomes" id="UP001213799">
    <property type="component" value="Unassembled WGS sequence"/>
</dbReference>
<feature type="transmembrane region" description="Helical" evidence="1">
    <location>
        <begin position="6"/>
        <end position="26"/>
    </location>
</feature>
<dbReference type="GeneID" id="81590623"/>
<organism evidence="2 3">
    <name type="scientific">Penicillium hordei</name>
    <dbReference type="NCBI Taxonomy" id="40994"/>
    <lineage>
        <taxon>Eukaryota</taxon>
        <taxon>Fungi</taxon>
        <taxon>Dikarya</taxon>
        <taxon>Ascomycota</taxon>
        <taxon>Pezizomycotina</taxon>
        <taxon>Eurotiomycetes</taxon>
        <taxon>Eurotiomycetidae</taxon>
        <taxon>Eurotiales</taxon>
        <taxon>Aspergillaceae</taxon>
        <taxon>Penicillium</taxon>
    </lineage>
</organism>
<proteinExistence type="predicted"/>
<feature type="transmembrane region" description="Helical" evidence="1">
    <location>
        <begin position="33"/>
        <end position="56"/>
    </location>
</feature>
<name>A0AAD6GVL8_9EURO</name>
<keyword evidence="1" id="KW-1133">Transmembrane helix</keyword>
<evidence type="ECO:0000256" key="1">
    <source>
        <dbReference type="SAM" id="Phobius"/>
    </source>
</evidence>
<keyword evidence="1" id="KW-0472">Membrane</keyword>
<reference evidence="2" key="1">
    <citation type="journal article" date="2023" name="IMA Fungus">
        <title>Comparative genomic study of the Penicillium genus elucidates a diverse pangenome and 15 lateral gene transfer events.</title>
        <authorList>
            <person name="Petersen C."/>
            <person name="Sorensen T."/>
            <person name="Nielsen M.R."/>
            <person name="Sondergaard T.E."/>
            <person name="Sorensen J.L."/>
            <person name="Fitzpatrick D.A."/>
            <person name="Frisvad J.C."/>
            <person name="Nielsen K.L."/>
        </authorList>
    </citation>
    <scope>NUCLEOTIDE SEQUENCE</scope>
    <source>
        <strain evidence="2">IBT 12815</strain>
    </source>
</reference>
<keyword evidence="3" id="KW-1185">Reference proteome</keyword>
<dbReference type="EMBL" id="JAQJAE010000005">
    <property type="protein sequence ID" value="KAJ5592423.1"/>
    <property type="molecule type" value="Genomic_DNA"/>
</dbReference>
<sequence length="170" mass="19338">MTNPRLSLRIIAVILAIMPMPLFGALWQNYGWVYYIIIGILGIWSLINSVLIALGWPLHHDAQTAMDCIFKVDPWFFGILGCIREIPSYYQRDEYANGLQWNMADAALSLTRWLSIVLSISFLLYSVPVMCTGDVMLHPSTSIRRREISKAHPSFDNSEARTKEADTESL</sequence>
<dbReference type="RefSeq" id="XP_056749049.1">
    <property type="nucleotide sequence ID" value="XM_056900381.1"/>
</dbReference>
<protein>
    <submittedName>
        <fullName evidence="2">Uncharacterized protein</fullName>
    </submittedName>
</protein>
<feature type="transmembrane region" description="Helical" evidence="1">
    <location>
        <begin position="113"/>
        <end position="137"/>
    </location>
</feature>
<evidence type="ECO:0000313" key="2">
    <source>
        <dbReference type="EMBL" id="KAJ5592423.1"/>
    </source>
</evidence>
<gene>
    <name evidence="2" type="ORF">N7537_009327</name>
</gene>